<dbReference type="Proteomes" id="UP000294927">
    <property type="component" value="Unassembled WGS sequence"/>
</dbReference>
<gene>
    <name evidence="1" type="ORF">CLV71_11744</name>
</gene>
<proteinExistence type="predicted"/>
<dbReference type="AlphaFoldDB" id="A0A4R7V3U5"/>
<accession>A0A4R7V3U5</accession>
<evidence type="ECO:0000313" key="2">
    <source>
        <dbReference type="Proteomes" id="UP000294927"/>
    </source>
</evidence>
<name>A0A4R7V3U5_9PSEU</name>
<sequence>MTLRPPRVVIVIDGGEQWSFWARRALFRAGRVWGGAGLAVVPHHDGEVHPVLLRACQAYDPDYVVTYPPTVGDLEFFDPGWFQITSADGDCVTGEERLRLLEQASAEVVPVQTDAAARDQIAAECSTYQTSEHGELHEAIEILGENDVQHFPTVLNMQSTWHGSVLACPSDWGGALGAAVACYAGVAAPPARDASEPEITGEVRKDIASWLLGNAGATPPNELLWHPTSALGIDTAAATTANDRTMTHLLPITAGFPHRQTGLLVLGDTAEDFALSRLWRLTFGTAHWLPSVLGVSEEHVPWPIERGVTRIARRLNEHAGKLAITSMSLSHTELTEARAHLRAARPVTNPAPARNTDLDVLTSQNLPWKQSATVSLAVNDQWDSIVTIPVTVDDMATTRMAAPLPPPILTHPELAAQSDTNWHVDVQWRPGQAVRRRGLDSLALFADRPTMMQTWARSSRDGVTYQAQRYDLVVAGTRNENRLARVALRDLSLQAWVAAKGTEHGLQVRVSDAGRRATLLADMLGGRQSYTELFGGVLLPALRAMLPKSASTTAAYPDRQGIALSAGEGVLSFAGICARTPNLPKDEVRRRIDAASRAGVIRRGLVLRCATCEHKQFQTIDNISQRWTCQRCDALSDLDQWSWKAPNDEPIWFYDLHPVGRQVLRDNGHVPALLSTYLRNKQNPRNTFDDVAEVEFVKDGQPEVELDLVTYTDDTITVAECKSSGNDLVGRSGRAEITKKCTAASRIRADQLVFATTAERWTSASRSTIETTTQNYSSWRPAGAPKVVLIAGLGTDDVSAEVSGSN</sequence>
<reference evidence="1 2" key="1">
    <citation type="submission" date="2019-03" db="EMBL/GenBank/DDBJ databases">
        <title>Genomic Encyclopedia of Archaeal and Bacterial Type Strains, Phase II (KMG-II): from individual species to whole genera.</title>
        <authorList>
            <person name="Goeker M."/>
        </authorList>
    </citation>
    <scope>NUCLEOTIDE SEQUENCE [LARGE SCALE GENOMIC DNA]</scope>
    <source>
        <strain evidence="1 2">DSM 45499</strain>
    </source>
</reference>
<evidence type="ECO:0000313" key="1">
    <source>
        <dbReference type="EMBL" id="TDV42575.1"/>
    </source>
</evidence>
<protein>
    <submittedName>
        <fullName evidence="1">Uncharacterized protein</fullName>
    </submittedName>
</protein>
<keyword evidence="2" id="KW-1185">Reference proteome</keyword>
<dbReference type="EMBL" id="SOCP01000017">
    <property type="protein sequence ID" value="TDV42575.1"/>
    <property type="molecule type" value="Genomic_DNA"/>
</dbReference>
<organism evidence="1 2">
    <name type="scientific">Actinophytocola oryzae</name>
    <dbReference type="NCBI Taxonomy" id="502181"/>
    <lineage>
        <taxon>Bacteria</taxon>
        <taxon>Bacillati</taxon>
        <taxon>Actinomycetota</taxon>
        <taxon>Actinomycetes</taxon>
        <taxon>Pseudonocardiales</taxon>
        <taxon>Pseudonocardiaceae</taxon>
    </lineage>
</organism>
<comment type="caution">
    <text evidence="1">The sequence shown here is derived from an EMBL/GenBank/DDBJ whole genome shotgun (WGS) entry which is preliminary data.</text>
</comment>